<accession>A0AAD2CC60</accession>
<comment type="catalytic activity">
    <reaction evidence="6">
        <text>hydrogencarbonate + H(+) = CO2 + H2O</text>
        <dbReference type="Rhea" id="RHEA:10748"/>
        <dbReference type="ChEBI" id="CHEBI:15377"/>
        <dbReference type="ChEBI" id="CHEBI:15378"/>
        <dbReference type="ChEBI" id="CHEBI:16526"/>
        <dbReference type="ChEBI" id="CHEBI:17544"/>
        <dbReference type="EC" id="4.2.1.1"/>
    </reaction>
</comment>
<reference evidence="9" key="1">
    <citation type="submission" date="2023-08" db="EMBL/GenBank/DDBJ databases">
        <authorList>
            <person name="Audoor S."/>
            <person name="Bilcke G."/>
        </authorList>
    </citation>
    <scope>NUCLEOTIDE SEQUENCE</scope>
</reference>
<dbReference type="GO" id="GO:0008270">
    <property type="term" value="F:zinc ion binding"/>
    <property type="evidence" value="ECO:0007669"/>
    <property type="project" value="InterPro"/>
</dbReference>
<keyword evidence="10" id="KW-1185">Reference proteome</keyword>
<evidence type="ECO:0000256" key="5">
    <source>
        <dbReference type="ARBA" id="ARBA00023239"/>
    </source>
</evidence>
<name>A0AAD2CC60_9STRA</name>
<evidence type="ECO:0000256" key="6">
    <source>
        <dbReference type="ARBA" id="ARBA00048348"/>
    </source>
</evidence>
<dbReference type="PANTHER" id="PTHR18952:SF265">
    <property type="entry name" value="CARBONIC ANHYDRASE"/>
    <property type="match status" value="1"/>
</dbReference>
<comment type="similarity">
    <text evidence="1">Belongs to the alpha-carbonic anhydrase family.</text>
</comment>
<dbReference type="AlphaFoldDB" id="A0AAD2CC60"/>
<feature type="signal peptide" evidence="7">
    <location>
        <begin position="1"/>
        <end position="21"/>
    </location>
</feature>
<keyword evidence="3" id="KW-0479">Metal-binding</keyword>
<evidence type="ECO:0000256" key="4">
    <source>
        <dbReference type="ARBA" id="ARBA00022833"/>
    </source>
</evidence>
<protein>
    <recommendedName>
        <fullName evidence="2">carbonic anhydrase</fullName>
        <ecNumber evidence="2">4.2.1.1</ecNumber>
    </recommendedName>
</protein>
<keyword evidence="7" id="KW-0732">Signal</keyword>
<dbReference type="PANTHER" id="PTHR18952">
    <property type="entry name" value="CARBONIC ANHYDRASE"/>
    <property type="match status" value="1"/>
</dbReference>
<dbReference type="InterPro" id="IPR036398">
    <property type="entry name" value="CA_dom_sf"/>
</dbReference>
<dbReference type="EC" id="4.2.1.1" evidence="2"/>
<dbReference type="EMBL" id="CAKOGP040000025">
    <property type="protein sequence ID" value="CAJ1927858.1"/>
    <property type="molecule type" value="Genomic_DNA"/>
</dbReference>
<dbReference type="GO" id="GO:0004089">
    <property type="term" value="F:carbonate dehydratase activity"/>
    <property type="evidence" value="ECO:0007669"/>
    <property type="project" value="UniProtKB-EC"/>
</dbReference>
<proteinExistence type="inferred from homology"/>
<dbReference type="InterPro" id="IPR001148">
    <property type="entry name" value="CA_dom"/>
</dbReference>
<evidence type="ECO:0000256" key="2">
    <source>
        <dbReference type="ARBA" id="ARBA00012925"/>
    </source>
</evidence>
<feature type="domain" description="Alpha-carbonic anhydrase" evidence="8">
    <location>
        <begin position="148"/>
        <end position="476"/>
    </location>
</feature>
<evidence type="ECO:0000313" key="9">
    <source>
        <dbReference type="EMBL" id="CAJ1927858.1"/>
    </source>
</evidence>
<evidence type="ECO:0000259" key="8">
    <source>
        <dbReference type="PROSITE" id="PS51144"/>
    </source>
</evidence>
<keyword evidence="5" id="KW-0456">Lyase</keyword>
<dbReference type="Pfam" id="PF00194">
    <property type="entry name" value="Carb_anhydrase"/>
    <property type="match status" value="1"/>
</dbReference>
<keyword evidence="4" id="KW-0862">Zinc</keyword>
<feature type="chain" id="PRO_5041925333" description="carbonic anhydrase" evidence="7">
    <location>
        <begin position="22"/>
        <end position="489"/>
    </location>
</feature>
<dbReference type="Proteomes" id="UP001295423">
    <property type="component" value="Unassembled WGS sequence"/>
</dbReference>
<dbReference type="PROSITE" id="PS51144">
    <property type="entry name" value="ALPHA_CA_2"/>
    <property type="match status" value="1"/>
</dbReference>
<evidence type="ECO:0000256" key="7">
    <source>
        <dbReference type="SAM" id="SignalP"/>
    </source>
</evidence>
<dbReference type="Gene3D" id="3.10.200.10">
    <property type="entry name" value="Alpha carbonic anhydrase"/>
    <property type="match status" value="1"/>
</dbReference>
<organism evidence="9 10">
    <name type="scientific">Cylindrotheca closterium</name>
    <dbReference type="NCBI Taxonomy" id="2856"/>
    <lineage>
        <taxon>Eukaryota</taxon>
        <taxon>Sar</taxon>
        <taxon>Stramenopiles</taxon>
        <taxon>Ochrophyta</taxon>
        <taxon>Bacillariophyta</taxon>
        <taxon>Bacillariophyceae</taxon>
        <taxon>Bacillariophycidae</taxon>
        <taxon>Bacillariales</taxon>
        <taxon>Bacillariaceae</taxon>
        <taxon>Cylindrotheca</taxon>
    </lineage>
</organism>
<dbReference type="SUPFAM" id="SSF51069">
    <property type="entry name" value="Carbonic anhydrase"/>
    <property type="match status" value="1"/>
</dbReference>
<gene>
    <name evidence="9" type="ORF">CYCCA115_LOCUS1362</name>
</gene>
<evidence type="ECO:0000256" key="1">
    <source>
        <dbReference type="ARBA" id="ARBA00010718"/>
    </source>
</evidence>
<evidence type="ECO:0000256" key="3">
    <source>
        <dbReference type="ARBA" id="ARBA00022723"/>
    </source>
</evidence>
<dbReference type="SMART" id="SM01057">
    <property type="entry name" value="Carb_anhydrase"/>
    <property type="match status" value="1"/>
</dbReference>
<sequence length="489" mass="56397">MTKRIKWSSFLVLILSTSVKSRSWSKIDIIQNGVDIREDYLEQDRTEFDPFDYVFPTTPEASGAPGTTPIDSRPCEGCDEINLQDYPESYPTNPVPSNPPRGYFNYDVSRTSRFGPGYPSYYQYGNEFRVKYENNAWGSVEKTDKFNYYWDEFSDNGWGAWKSVLANHNMDQSVCSSGANQSPIDIRLSGVACVETHQIRHRPGDFRIQGSNVRRQILGSKLRLLYDRRPCQDLSNEACKEPDPPFADFPNGWASDADVLHIDFKVPAEHQIYGEKFDAEMQIYHLHPGRRLMPAVSILFKVETNGHNAILQIAIDAFQHEYDVDQAKCGQHKKRDRKLVSDFHSAVMRGNNTRSEIDNEAWDDFSTDLDDPAFEQRERNARQLTEKFHPYHGDLMRTVYFYGYDGSLTEPPCTEIVSWFIMDEPAIISPQQLAQMKHILFTHVDEQCEKTSLHYEDRGVARPIQDSNGRMVWHCTRSHFPPDSERPSS</sequence>
<dbReference type="InterPro" id="IPR023561">
    <property type="entry name" value="Carbonic_anhydrase_a-class"/>
</dbReference>
<comment type="caution">
    <text evidence="9">The sequence shown here is derived from an EMBL/GenBank/DDBJ whole genome shotgun (WGS) entry which is preliminary data.</text>
</comment>
<evidence type="ECO:0000313" key="10">
    <source>
        <dbReference type="Proteomes" id="UP001295423"/>
    </source>
</evidence>